<sequence>MTTKWTTGRKTGLLAVALLGCGAAGASAQDLAALEARIAALEAEKAAAPAVTAGPGVKLSFYGFTKLDLVGDNNYDLGYTTGGMASVGESSVQDGGSGATAFESRLGVKGSIDTEIGELKFNIEGDFYGAASGSGNFRLRHAYGEVGPLLAGQTWTNWMPFEGTPGAIQDFNGAAGGTNYRVAQLRYTFRPNEQWRLSLAVEEDYAPGAQSNLALTAFGGYASPWVKAGLGVIARNLETNAGETVRGLGYALGADVEAWQGGKLQLQYVGGKGIATAMNNAGAATIDLTTGGKYAYDIDANGDAIKVHGLKAGITQKLGEKSDISVAYGMQRFDDYAGVADSATKQISSTYLTYRYFATKQLMLAAEVSYLEREQFDGTSFDNTRLQGVVKFTF</sequence>
<protein>
    <recommendedName>
        <fullName evidence="4">Porin</fullName>
    </recommendedName>
</protein>
<comment type="caution">
    <text evidence="2">The sequence shown here is derived from an EMBL/GenBank/DDBJ whole genome shotgun (WGS) entry which is preliminary data.</text>
</comment>
<dbReference type="InterPro" id="IPR045748">
    <property type="entry name" value="DcaP"/>
</dbReference>
<proteinExistence type="predicted"/>
<evidence type="ECO:0000256" key="1">
    <source>
        <dbReference type="SAM" id="SignalP"/>
    </source>
</evidence>
<name>A0AAQ0HHB7_PARVE</name>
<dbReference type="PROSITE" id="PS51257">
    <property type="entry name" value="PROKAR_LIPOPROTEIN"/>
    <property type="match status" value="1"/>
</dbReference>
<evidence type="ECO:0000313" key="2">
    <source>
        <dbReference type="EMBL" id="REG46414.1"/>
    </source>
</evidence>
<evidence type="ECO:0000313" key="3">
    <source>
        <dbReference type="Proteomes" id="UP000256794"/>
    </source>
</evidence>
<evidence type="ECO:0008006" key="4">
    <source>
        <dbReference type="Google" id="ProtNLM"/>
    </source>
</evidence>
<dbReference type="Pfam" id="PF19577">
    <property type="entry name" value="DcaP"/>
    <property type="match status" value="1"/>
</dbReference>
<feature type="chain" id="PRO_5043027987" description="Porin" evidence="1">
    <location>
        <begin position="29"/>
        <end position="394"/>
    </location>
</feature>
<reference evidence="2 3" key="1">
    <citation type="submission" date="2018-08" db="EMBL/GenBank/DDBJ databases">
        <title>Genomic Encyclopedia of Archaeal and Bacterial Type Strains, Phase II (KMG-II): from individual species to whole genera.</title>
        <authorList>
            <person name="Goeker M."/>
        </authorList>
    </citation>
    <scope>NUCLEOTIDE SEQUENCE [LARGE SCALE GENOMIC DNA]</scope>
    <source>
        <strain evidence="2 3">DSM 582</strain>
    </source>
</reference>
<dbReference type="Proteomes" id="UP000256794">
    <property type="component" value="Unassembled WGS sequence"/>
</dbReference>
<feature type="signal peptide" evidence="1">
    <location>
        <begin position="1"/>
        <end position="28"/>
    </location>
</feature>
<dbReference type="RefSeq" id="WP_052095729.1">
    <property type="nucleotide sequence ID" value="NZ_CP035284.1"/>
</dbReference>
<accession>A0AAQ0HHB7</accession>
<dbReference type="EMBL" id="QUMX01000015">
    <property type="protein sequence ID" value="REG46414.1"/>
    <property type="molecule type" value="Genomic_DNA"/>
</dbReference>
<organism evidence="2 3">
    <name type="scientific">Paracoccus versutus</name>
    <name type="common">Thiobacillus versutus</name>
    <dbReference type="NCBI Taxonomy" id="34007"/>
    <lineage>
        <taxon>Bacteria</taxon>
        <taxon>Pseudomonadati</taxon>
        <taxon>Pseudomonadota</taxon>
        <taxon>Alphaproteobacteria</taxon>
        <taxon>Rhodobacterales</taxon>
        <taxon>Paracoccaceae</taxon>
        <taxon>Paracoccus</taxon>
    </lineage>
</organism>
<gene>
    <name evidence="2" type="ORF">ATH84_101531</name>
</gene>
<dbReference type="AlphaFoldDB" id="A0AAQ0HHB7"/>
<dbReference type="SUPFAM" id="SSF56935">
    <property type="entry name" value="Porins"/>
    <property type="match status" value="1"/>
</dbReference>
<keyword evidence="1" id="KW-0732">Signal</keyword>
<keyword evidence="3" id="KW-1185">Reference proteome</keyword>